<keyword evidence="1" id="KW-0805">Transcription regulation</keyword>
<organism evidence="6 7">
    <name type="scientific">Hirschia baltica (strain ATCC 49814 / DSM 5838 / IFAM 1418)</name>
    <dbReference type="NCBI Taxonomy" id="582402"/>
    <lineage>
        <taxon>Bacteria</taxon>
        <taxon>Pseudomonadati</taxon>
        <taxon>Pseudomonadota</taxon>
        <taxon>Alphaproteobacteria</taxon>
        <taxon>Hyphomonadales</taxon>
        <taxon>Hyphomonadaceae</taxon>
        <taxon>Hirschia</taxon>
    </lineage>
</organism>
<evidence type="ECO:0000256" key="2">
    <source>
        <dbReference type="ARBA" id="ARBA00023125"/>
    </source>
</evidence>
<evidence type="ECO:0000313" key="7">
    <source>
        <dbReference type="Proteomes" id="UP000002745"/>
    </source>
</evidence>
<keyword evidence="2 4" id="KW-0238">DNA-binding</keyword>
<evidence type="ECO:0000313" key="6">
    <source>
        <dbReference type="EMBL" id="ACT60543.1"/>
    </source>
</evidence>
<evidence type="ECO:0000256" key="1">
    <source>
        <dbReference type="ARBA" id="ARBA00023015"/>
    </source>
</evidence>
<protein>
    <submittedName>
        <fullName evidence="6">Transcriptional regulator, TetR family</fullName>
    </submittedName>
</protein>
<dbReference type="GO" id="GO:0003677">
    <property type="term" value="F:DNA binding"/>
    <property type="evidence" value="ECO:0007669"/>
    <property type="project" value="UniProtKB-UniRule"/>
</dbReference>
<dbReference type="eggNOG" id="COG1309">
    <property type="taxonomic scope" value="Bacteria"/>
</dbReference>
<dbReference type="RefSeq" id="WP_015828693.1">
    <property type="nucleotide sequence ID" value="NC_012982.1"/>
</dbReference>
<dbReference type="SUPFAM" id="SSF48498">
    <property type="entry name" value="Tetracyclin repressor-like, C-terminal domain"/>
    <property type="match status" value="1"/>
</dbReference>
<reference evidence="7" key="1">
    <citation type="journal article" date="2011" name="J. Bacteriol.">
        <title>Genome sequences of eight morphologically diverse alphaproteobacteria.</title>
        <authorList>
            <consortium name="US DOE Joint Genome Institute"/>
            <person name="Brown P.J."/>
            <person name="Kysela D.T."/>
            <person name="Buechlein A."/>
            <person name="Hemmerich C."/>
            <person name="Brun Y.V."/>
        </authorList>
    </citation>
    <scope>NUCLEOTIDE SEQUENCE [LARGE SCALE GENOMIC DNA]</scope>
    <source>
        <strain evidence="7">ATCC 49814 / DSM 5838 / IFAM 1418</strain>
    </source>
</reference>
<dbReference type="STRING" id="582402.Hbal_2870"/>
<dbReference type="PROSITE" id="PS50977">
    <property type="entry name" value="HTH_TETR_2"/>
    <property type="match status" value="1"/>
</dbReference>
<gene>
    <name evidence="6" type="ordered locus">Hbal_2870</name>
</gene>
<evidence type="ECO:0000256" key="4">
    <source>
        <dbReference type="PROSITE-ProRule" id="PRU00335"/>
    </source>
</evidence>
<keyword evidence="3" id="KW-0804">Transcription</keyword>
<dbReference type="Pfam" id="PF00440">
    <property type="entry name" value="TetR_N"/>
    <property type="match status" value="1"/>
</dbReference>
<dbReference type="InterPro" id="IPR001647">
    <property type="entry name" value="HTH_TetR"/>
</dbReference>
<proteinExistence type="predicted"/>
<dbReference type="PANTHER" id="PTHR47506">
    <property type="entry name" value="TRANSCRIPTIONAL REGULATORY PROTEIN"/>
    <property type="match status" value="1"/>
</dbReference>
<dbReference type="SUPFAM" id="SSF46689">
    <property type="entry name" value="Homeodomain-like"/>
    <property type="match status" value="1"/>
</dbReference>
<dbReference type="HOGENOM" id="CLU_069356_28_0_5"/>
<dbReference type="InterPro" id="IPR009057">
    <property type="entry name" value="Homeodomain-like_sf"/>
</dbReference>
<evidence type="ECO:0000259" key="5">
    <source>
        <dbReference type="PROSITE" id="PS50977"/>
    </source>
</evidence>
<dbReference type="Gene3D" id="1.10.357.10">
    <property type="entry name" value="Tetracycline Repressor, domain 2"/>
    <property type="match status" value="1"/>
</dbReference>
<accession>C6XR12</accession>
<dbReference type="Gene3D" id="1.10.10.60">
    <property type="entry name" value="Homeodomain-like"/>
    <property type="match status" value="1"/>
</dbReference>
<dbReference type="OrthoDB" id="9779746at2"/>
<feature type="domain" description="HTH tetR-type" evidence="5">
    <location>
        <begin position="5"/>
        <end position="65"/>
    </location>
</feature>
<dbReference type="AlphaFoldDB" id="C6XR12"/>
<evidence type="ECO:0000256" key="3">
    <source>
        <dbReference type="ARBA" id="ARBA00023163"/>
    </source>
</evidence>
<dbReference type="InterPro" id="IPR036271">
    <property type="entry name" value="Tet_transcr_reg_TetR-rel_C_sf"/>
</dbReference>
<name>C6XR12_HIRBI</name>
<dbReference type="PANTHER" id="PTHR47506:SF1">
    <property type="entry name" value="HTH-TYPE TRANSCRIPTIONAL REGULATOR YJDC"/>
    <property type="match status" value="1"/>
</dbReference>
<dbReference type="Proteomes" id="UP000002745">
    <property type="component" value="Chromosome"/>
</dbReference>
<dbReference type="EMBL" id="CP001678">
    <property type="protein sequence ID" value="ACT60543.1"/>
    <property type="molecule type" value="Genomic_DNA"/>
</dbReference>
<dbReference type="KEGG" id="hba:Hbal_2870"/>
<sequence>MGRSEIEIAKAIDISMEIFKRDGYERTGIDSLVEATGLNRYAIYQQFGGKRELFLAALHRDHDLTITELTDRLENRKTSAMATLKEYMLGPLEDLVGACCSSEMPGSLVCQATFELAPHDPVIAQSVKVFMDKKVSAMEKIFQIAQDDGSLREGIMPKDAALMVITTMYGLTALSQCAESKHLLEASMNSTLAILSAEKL</sequence>
<feature type="DNA-binding region" description="H-T-H motif" evidence="4">
    <location>
        <begin position="28"/>
        <end position="47"/>
    </location>
</feature>
<keyword evidence="7" id="KW-1185">Reference proteome</keyword>